<organism evidence="5 6">
    <name type="scientific">Streptomyces rhizosphaericola</name>
    <dbReference type="NCBI Taxonomy" id="2564098"/>
    <lineage>
        <taxon>Bacteria</taxon>
        <taxon>Bacillati</taxon>
        <taxon>Actinomycetota</taxon>
        <taxon>Actinomycetes</taxon>
        <taxon>Kitasatosporales</taxon>
        <taxon>Streptomycetaceae</taxon>
        <taxon>Streptomyces</taxon>
    </lineage>
</organism>
<feature type="region of interest" description="Disordered" evidence="2">
    <location>
        <begin position="468"/>
        <end position="518"/>
    </location>
</feature>
<dbReference type="PANTHER" id="PTHR42949:SF3">
    <property type="entry name" value="ANAEROBIC GLYCEROL-3-PHOSPHATE DEHYDROGENASE SUBUNIT B"/>
    <property type="match status" value="1"/>
</dbReference>
<dbReference type="RefSeq" id="WP_136016903.1">
    <property type="nucleotide sequence ID" value="NZ_SRZK01000239.1"/>
</dbReference>
<feature type="domain" description="FAD/NAD(P)-binding" evidence="4">
    <location>
        <begin position="238"/>
        <end position="450"/>
    </location>
</feature>
<dbReference type="SUPFAM" id="SSF51905">
    <property type="entry name" value="FAD/NAD(P)-binding domain"/>
    <property type="match status" value="1"/>
</dbReference>
<feature type="region of interest" description="Disordered" evidence="2">
    <location>
        <begin position="153"/>
        <end position="231"/>
    </location>
</feature>
<gene>
    <name evidence="5" type="ORF">E5Z02_22050</name>
</gene>
<evidence type="ECO:0000256" key="2">
    <source>
        <dbReference type="SAM" id="MobiDB-lite"/>
    </source>
</evidence>
<dbReference type="EMBL" id="SRZK01000239">
    <property type="protein sequence ID" value="TGZ05985.1"/>
    <property type="molecule type" value="Genomic_DNA"/>
</dbReference>
<dbReference type="PANTHER" id="PTHR42949">
    <property type="entry name" value="ANAEROBIC GLYCEROL-3-PHOSPHATE DEHYDROGENASE SUBUNIT B"/>
    <property type="match status" value="1"/>
</dbReference>
<dbReference type="InterPro" id="IPR023753">
    <property type="entry name" value="FAD/NAD-binding_dom"/>
</dbReference>
<feature type="compositionally biased region" description="Polar residues" evidence="2">
    <location>
        <begin position="207"/>
        <end position="229"/>
    </location>
</feature>
<evidence type="ECO:0000259" key="4">
    <source>
        <dbReference type="Pfam" id="PF07992"/>
    </source>
</evidence>
<feature type="compositionally biased region" description="Low complexity" evidence="2">
    <location>
        <begin position="51"/>
        <end position="84"/>
    </location>
</feature>
<dbReference type="Gene3D" id="3.50.50.60">
    <property type="entry name" value="FAD/NAD(P)-binding domain"/>
    <property type="match status" value="3"/>
</dbReference>
<feature type="compositionally biased region" description="Basic and acidic residues" evidence="2">
    <location>
        <begin position="163"/>
        <end position="178"/>
    </location>
</feature>
<dbReference type="Gene3D" id="1.10.10.1100">
    <property type="entry name" value="BFD-like [2Fe-2S]-binding domain"/>
    <property type="match status" value="1"/>
</dbReference>
<dbReference type="Pfam" id="PF07992">
    <property type="entry name" value="Pyr_redox_2"/>
    <property type="match status" value="1"/>
</dbReference>
<dbReference type="PRINTS" id="PR00469">
    <property type="entry name" value="PNDRDTASEII"/>
</dbReference>
<dbReference type="InterPro" id="IPR041854">
    <property type="entry name" value="BFD-like_2Fe2S-bd_dom_sf"/>
</dbReference>
<comment type="caution">
    <text evidence="5">The sequence shown here is derived from an EMBL/GenBank/DDBJ whole genome shotgun (WGS) entry which is preliminary data.</text>
</comment>
<dbReference type="InterPro" id="IPR051691">
    <property type="entry name" value="Metab_Enz_Cyan_OpOx_G3PDH"/>
</dbReference>
<dbReference type="InterPro" id="IPR036188">
    <property type="entry name" value="FAD/NAD-bd_sf"/>
</dbReference>
<reference evidence="5 6" key="1">
    <citation type="submission" date="2019-04" db="EMBL/GenBank/DDBJ databases">
        <title>Streptomyces rhizosphaericola sp. nov., an actinobacterium isolated from the wheat rhizosphere.</title>
        <authorList>
            <person name="Vargas Hoyos H.A."/>
            <person name="Santos S.N."/>
            <person name="Genuario D.B."/>
            <person name="Melo I.S."/>
            <person name="Da Silva L.J."/>
            <person name="Da Silva F.S.P."/>
            <person name="Zucchi T.D."/>
        </authorList>
    </citation>
    <scope>NUCLEOTIDE SEQUENCE [LARGE SCALE GENOMIC DNA]</scope>
    <source>
        <strain evidence="5 6">1AS2c</strain>
    </source>
</reference>
<feature type="region of interest" description="Disordered" evidence="2">
    <location>
        <begin position="42"/>
        <end position="92"/>
    </location>
</feature>
<feature type="compositionally biased region" description="Basic and acidic residues" evidence="2">
    <location>
        <begin position="468"/>
        <end position="505"/>
    </location>
</feature>
<feature type="compositionally biased region" description="Low complexity" evidence="2">
    <location>
        <begin position="186"/>
        <end position="206"/>
    </location>
</feature>
<evidence type="ECO:0000256" key="1">
    <source>
        <dbReference type="ARBA" id="ARBA00023002"/>
    </source>
</evidence>
<dbReference type="Pfam" id="PF12831">
    <property type="entry name" value="FAD_oxidored"/>
    <property type="match status" value="1"/>
</dbReference>
<feature type="non-terminal residue" evidence="5">
    <location>
        <position position="1"/>
    </location>
</feature>
<dbReference type="CDD" id="cd19946">
    <property type="entry name" value="GlpA-like_Fer2_BFD-like"/>
    <property type="match status" value="1"/>
</dbReference>
<sequence>VDGFDLAVVGAGPAGLAAAVTAADGGLRVVVIDASERPGGQYFRQAASGLGPADGPELADGPGPAGGPEPARASGRASARGPVSGPAPALGRTPALAPASGLVSGSAPRLALARGGKAVHGERAAFAALSARFAAHLRDGRITHLPRRHVWTVDGGDPTAGRDGGRHQDRGRDRDRGRWTLRHVAVDGMPAGPVPAADAPASAPPGTSTLALGTPTSDAPTSDATTYDTPTPGIHVTTARFLLLATGAYERQLPFPGWTLPGVVAAGGAQAVLKDSRALPGRRIVVAGSGPLLLAVAVSLAEAGAEIPVLAEAASYAAYASRPGALALNPAKAVEGVRLAGGLLRHGIRVRTRSAVVRAHGTDRVEAVTLAALDRKWRPVAGTEVRIACDALAVGHGLVPQLELAVTLGCTLRTAPDGTPAVAVDDQQRTDVRGLWAAGESTGIGGVELALAEGRVAALSMTASLHRYEHEHGHEPEPRRERGQRHEPERTHEPEQRDEPEQAHERGRRRVRAATATRQRRFADLMASVHRPGTHWTRWLTDETEVCRCEEVSAHELRQANELGAQDVRSAKLLTRAGMGWCQGRMCETAVTCLAAGGDGSAPLAPARRPLSCPVSLGALAESAPSTEPGPGA</sequence>
<proteinExistence type="predicted"/>
<feature type="domain" description="BFD-like [2Fe-2S]-binding" evidence="3">
    <location>
        <begin position="546"/>
        <end position="591"/>
    </location>
</feature>
<dbReference type="Proteomes" id="UP000306274">
    <property type="component" value="Unassembled WGS sequence"/>
</dbReference>
<keyword evidence="1" id="KW-0560">Oxidoreductase</keyword>
<evidence type="ECO:0000313" key="6">
    <source>
        <dbReference type="Proteomes" id="UP000306274"/>
    </source>
</evidence>
<keyword evidence="6" id="KW-1185">Reference proteome</keyword>
<evidence type="ECO:0000313" key="5">
    <source>
        <dbReference type="EMBL" id="TGZ05985.1"/>
    </source>
</evidence>
<evidence type="ECO:0000259" key="3">
    <source>
        <dbReference type="Pfam" id="PF04324"/>
    </source>
</evidence>
<protein>
    <submittedName>
        <fullName evidence="5">FAD-binding protein</fullName>
    </submittedName>
</protein>
<dbReference type="InterPro" id="IPR007419">
    <property type="entry name" value="BFD-like_2Fe2S-bd_dom"/>
</dbReference>
<name>A0ABY2PAU4_9ACTN</name>
<dbReference type="PRINTS" id="PR00368">
    <property type="entry name" value="FADPNR"/>
</dbReference>
<dbReference type="Pfam" id="PF04324">
    <property type="entry name" value="Fer2_BFD"/>
    <property type="match status" value="1"/>
</dbReference>
<accession>A0ABY2PAU4</accession>